<dbReference type="AlphaFoldDB" id="A0A0K2UJL5"/>
<evidence type="ECO:0000313" key="1">
    <source>
        <dbReference type="EMBL" id="CDW38459.1"/>
    </source>
</evidence>
<protein>
    <submittedName>
        <fullName evidence="1">Uncharacterized protein</fullName>
    </submittedName>
</protein>
<reference evidence="1" key="1">
    <citation type="submission" date="2014-05" db="EMBL/GenBank/DDBJ databases">
        <authorList>
            <person name="Chronopoulou M."/>
        </authorList>
    </citation>
    <scope>NUCLEOTIDE SEQUENCE</scope>
    <source>
        <tissue evidence="1">Whole organism</tissue>
    </source>
</reference>
<organism evidence="1">
    <name type="scientific">Lepeophtheirus salmonis</name>
    <name type="common">Salmon louse</name>
    <name type="synonym">Caligus salmonis</name>
    <dbReference type="NCBI Taxonomy" id="72036"/>
    <lineage>
        <taxon>Eukaryota</taxon>
        <taxon>Metazoa</taxon>
        <taxon>Ecdysozoa</taxon>
        <taxon>Arthropoda</taxon>
        <taxon>Crustacea</taxon>
        <taxon>Multicrustacea</taxon>
        <taxon>Hexanauplia</taxon>
        <taxon>Copepoda</taxon>
        <taxon>Siphonostomatoida</taxon>
        <taxon>Caligidae</taxon>
        <taxon>Lepeophtheirus</taxon>
    </lineage>
</organism>
<accession>A0A0K2UJL5</accession>
<feature type="non-terminal residue" evidence="1">
    <location>
        <position position="1"/>
    </location>
</feature>
<dbReference type="EMBL" id="HACA01021098">
    <property type="protein sequence ID" value="CDW38459.1"/>
    <property type="molecule type" value="Transcribed_RNA"/>
</dbReference>
<proteinExistence type="predicted"/>
<name>A0A0K2UJL5_LEPSM</name>
<sequence length="52" mass="6296">NIYKQVPGALDRLVVSFYEPKKYHFDEQRWKNVKHQFCYRLFGVLLASPIPR</sequence>